<evidence type="ECO:0000313" key="3">
    <source>
        <dbReference type="Proteomes" id="UP000315343"/>
    </source>
</evidence>
<dbReference type="OrthoDB" id="271558at2"/>
<feature type="domain" description="Rubrerythrin diiron-binding" evidence="1">
    <location>
        <begin position="10"/>
        <end position="156"/>
    </location>
</feature>
<name>A0A562JAA4_9FIRM</name>
<dbReference type="RefSeq" id="WP_145083153.1">
    <property type="nucleotide sequence ID" value="NZ_JBCFAR010000001.1"/>
</dbReference>
<keyword evidence="3" id="KW-1185">Reference proteome</keyword>
<protein>
    <submittedName>
        <fullName evidence="2">Rubrerythrin</fullName>
    </submittedName>
</protein>
<dbReference type="Gene3D" id="1.20.1260.10">
    <property type="match status" value="1"/>
</dbReference>
<reference evidence="2 3" key="1">
    <citation type="submission" date="2019-07" db="EMBL/GenBank/DDBJ databases">
        <title>Genomic Encyclopedia of Type Strains, Phase I: the one thousand microbial genomes (KMG-I) project.</title>
        <authorList>
            <person name="Kyrpides N."/>
        </authorList>
    </citation>
    <scope>NUCLEOTIDE SEQUENCE [LARGE SCALE GENOMIC DNA]</scope>
    <source>
        <strain evidence="2 3">DSM 13558</strain>
    </source>
</reference>
<dbReference type="InterPro" id="IPR003251">
    <property type="entry name" value="Rr_diiron-bd_dom"/>
</dbReference>
<comment type="caution">
    <text evidence="2">The sequence shown here is derived from an EMBL/GenBank/DDBJ whole genome shotgun (WGS) entry which is preliminary data.</text>
</comment>
<dbReference type="Proteomes" id="UP000315343">
    <property type="component" value="Unassembled WGS sequence"/>
</dbReference>
<organism evidence="2 3">
    <name type="scientific">Sedimentibacter saalensis</name>
    <dbReference type="NCBI Taxonomy" id="130788"/>
    <lineage>
        <taxon>Bacteria</taxon>
        <taxon>Bacillati</taxon>
        <taxon>Bacillota</taxon>
        <taxon>Tissierellia</taxon>
        <taxon>Sedimentibacter</taxon>
    </lineage>
</organism>
<evidence type="ECO:0000259" key="1">
    <source>
        <dbReference type="Pfam" id="PF02915"/>
    </source>
</evidence>
<gene>
    <name evidence="2" type="ORF">LY60_02143</name>
</gene>
<dbReference type="InterPro" id="IPR012347">
    <property type="entry name" value="Ferritin-like"/>
</dbReference>
<dbReference type="EMBL" id="VLKH01000005">
    <property type="protein sequence ID" value="TWH79824.1"/>
    <property type="molecule type" value="Genomic_DNA"/>
</dbReference>
<dbReference type="SUPFAM" id="SSF47240">
    <property type="entry name" value="Ferritin-like"/>
    <property type="match status" value="1"/>
</dbReference>
<accession>A0A562JAA4</accession>
<evidence type="ECO:0000313" key="2">
    <source>
        <dbReference type="EMBL" id="TWH79824.1"/>
    </source>
</evidence>
<dbReference type="GO" id="GO:0046872">
    <property type="term" value="F:metal ion binding"/>
    <property type="evidence" value="ECO:0007669"/>
    <property type="project" value="InterPro"/>
</dbReference>
<dbReference type="Pfam" id="PF02915">
    <property type="entry name" value="Rubrerythrin"/>
    <property type="match status" value="1"/>
</dbReference>
<dbReference type="GO" id="GO:0016491">
    <property type="term" value="F:oxidoreductase activity"/>
    <property type="evidence" value="ECO:0007669"/>
    <property type="project" value="InterPro"/>
</dbReference>
<sequence length="158" mass="18372">MSNNSFSGLEMLKVAILMEEEGYNFYRNGANNTSGKTKEFLIAAASQEFFHKEKFLQLYDELKKGDEAGSEYLYDEEVTNYLRSLIENQVFNKKDEPKEAFKDFESAVLSSLKTEELTVTVYNEMYKGISNHTAKEVMQKIIEEEKQHVEYFKNLLKA</sequence>
<proteinExistence type="predicted"/>
<dbReference type="AlphaFoldDB" id="A0A562JAA4"/>
<dbReference type="InterPro" id="IPR009078">
    <property type="entry name" value="Ferritin-like_SF"/>
</dbReference>